<evidence type="ECO:0000313" key="1">
    <source>
        <dbReference type="EMBL" id="GAF97791.1"/>
    </source>
</evidence>
<protein>
    <recommendedName>
        <fullName evidence="2">Response regulatory domain-containing protein</fullName>
    </recommendedName>
</protein>
<feature type="non-terminal residue" evidence="1">
    <location>
        <position position="233"/>
    </location>
</feature>
<evidence type="ECO:0008006" key="2">
    <source>
        <dbReference type="Google" id="ProtNLM"/>
    </source>
</evidence>
<sequence>CELMKRNESLREIHVVLIGAIHDEHRYRRPASEIYGADAYVERPQLPEALRPILRNFGIGGAAAAVAAAPVEELAAADSLASAASAPNGEPVPVTAPAVSREPIPIAPPPPEASMPEVDAPIVEATTAVESAPTLELPIEPRLEPVSEPPAVAATPNLDPAQSEAISRAERLARIIVADIVLYNQEKFEAAIASGNVLQGMESEMAEGRDHFDRRTEAALREARDFLADELLR</sequence>
<proteinExistence type="predicted"/>
<feature type="non-terminal residue" evidence="1">
    <location>
        <position position="1"/>
    </location>
</feature>
<name>X0UEQ3_9ZZZZ</name>
<organism evidence="1">
    <name type="scientific">marine sediment metagenome</name>
    <dbReference type="NCBI Taxonomy" id="412755"/>
    <lineage>
        <taxon>unclassified sequences</taxon>
        <taxon>metagenomes</taxon>
        <taxon>ecological metagenomes</taxon>
    </lineage>
</organism>
<dbReference type="AlphaFoldDB" id="X0UEQ3"/>
<comment type="caution">
    <text evidence="1">The sequence shown here is derived from an EMBL/GenBank/DDBJ whole genome shotgun (WGS) entry which is preliminary data.</text>
</comment>
<gene>
    <name evidence="1" type="ORF">S01H1_21824</name>
</gene>
<accession>X0UEQ3</accession>
<dbReference type="EMBL" id="BARS01012178">
    <property type="protein sequence ID" value="GAF97791.1"/>
    <property type="molecule type" value="Genomic_DNA"/>
</dbReference>
<reference evidence="1" key="1">
    <citation type="journal article" date="2014" name="Front. Microbiol.">
        <title>High frequency of phylogenetically diverse reductive dehalogenase-homologous genes in deep subseafloor sedimentary metagenomes.</title>
        <authorList>
            <person name="Kawai M."/>
            <person name="Futagami T."/>
            <person name="Toyoda A."/>
            <person name="Takaki Y."/>
            <person name="Nishi S."/>
            <person name="Hori S."/>
            <person name="Arai W."/>
            <person name="Tsubouchi T."/>
            <person name="Morono Y."/>
            <person name="Uchiyama I."/>
            <person name="Ito T."/>
            <person name="Fujiyama A."/>
            <person name="Inagaki F."/>
            <person name="Takami H."/>
        </authorList>
    </citation>
    <scope>NUCLEOTIDE SEQUENCE</scope>
    <source>
        <strain evidence="1">Expedition CK06-06</strain>
    </source>
</reference>